<evidence type="ECO:0000259" key="13">
    <source>
        <dbReference type="Pfam" id="PF04452"/>
    </source>
</evidence>
<evidence type="ECO:0000256" key="9">
    <source>
        <dbReference type="ARBA" id="ARBA00022691"/>
    </source>
</evidence>
<evidence type="ECO:0000256" key="3">
    <source>
        <dbReference type="ARBA" id="ARBA00012328"/>
    </source>
</evidence>
<evidence type="ECO:0000313" key="15">
    <source>
        <dbReference type="EMBL" id="RED64271.1"/>
    </source>
</evidence>
<dbReference type="NCBIfam" id="TIGR00046">
    <property type="entry name" value="RsmE family RNA methyltransferase"/>
    <property type="match status" value="1"/>
</dbReference>
<evidence type="ECO:0000259" key="14">
    <source>
        <dbReference type="Pfam" id="PF20260"/>
    </source>
</evidence>
<dbReference type="InterPro" id="IPR046887">
    <property type="entry name" value="RsmE_PUA-like"/>
</dbReference>
<dbReference type="AlphaFoldDB" id="A0A3D9IR62"/>
<dbReference type="PANTHER" id="PTHR30027:SF3">
    <property type="entry name" value="16S RRNA (URACIL(1498)-N(3))-METHYLTRANSFERASE"/>
    <property type="match status" value="1"/>
</dbReference>
<dbReference type="GO" id="GO:0070042">
    <property type="term" value="F:rRNA (uridine-N3-)-methyltransferase activity"/>
    <property type="evidence" value="ECO:0007669"/>
    <property type="project" value="TreeGrafter"/>
</dbReference>
<dbReference type="EMBL" id="QRDZ01000024">
    <property type="protein sequence ID" value="RED64271.1"/>
    <property type="molecule type" value="Genomic_DNA"/>
</dbReference>
<evidence type="ECO:0000256" key="1">
    <source>
        <dbReference type="ARBA" id="ARBA00004496"/>
    </source>
</evidence>
<dbReference type="SUPFAM" id="SSF88697">
    <property type="entry name" value="PUA domain-like"/>
    <property type="match status" value="1"/>
</dbReference>
<dbReference type="GO" id="GO:0005737">
    <property type="term" value="C:cytoplasm"/>
    <property type="evidence" value="ECO:0007669"/>
    <property type="project" value="UniProtKB-SubCell"/>
</dbReference>
<feature type="domain" description="Ribosomal RNA small subunit methyltransferase E methyltransferase" evidence="13">
    <location>
        <begin position="75"/>
        <end position="247"/>
    </location>
</feature>
<comment type="catalytic activity">
    <reaction evidence="11 12">
        <text>uridine(1498) in 16S rRNA + S-adenosyl-L-methionine = N(3)-methyluridine(1498) in 16S rRNA + S-adenosyl-L-homocysteine + H(+)</text>
        <dbReference type="Rhea" id="RHEA:42920"/>
        <dbReference type="Rhea" id="RHEA-COMP:10283"/>
        <dbReference type="Rhea" id="RHEA-COMP:10284"/>
        <dbReference type="ChEBI" id="CHEBI:15378"/>
        <dbReference type="ChEBI" id="CHEBI:57856"/>
        <dbReference type="ChEBI" id="CHEBI:59789"/>
        <dbReference type="ChEBI" id="CHEBI:65315"/>
        <dbReference type="ChEBI" id="CHEBI:74502"/>
        <dbReference type="EC" id="2.1.1.193"/>
    </reaction>
</comment>
<evidence type="ECO:0000256" key="12">
    <source>
        <dbReference type="PIRNR" id="PIRNR015601"/>
    </source>
</evidence>
<evidence type="ECO:0000256" key="5">
    <source>
        <dbReference type="ARBA" id="ARBA00022490"/>
    </source>
</evidence>
<gene>
    <name evidence="15" type="ORF">DFP98_12484</name>
</gene>
<comment type="caution">
    <text evidence="15">The sequence shown here is derived from an EMBL/GenBank/DDBJ whole genome shotgun (WGS) entry which is preliminary data.</text>
</comment>
<accession>A0A3D9IR62</accession>
<dbReference type="Proteomes" id="UP000256977">
    <property type="component" value="Unassembled WGS sequence"/>
</dbReference>
<comment type="similarity">
    <text evidence="2 12">Belongs to the RNA methyltransferase RsmE family.</text>
</comment>
<dbReference type="OrthoDB" id="9815641at2"/>
<dbReference type="NCBIfam" id="NF008692">
    <property type="entry name" value="PRK11713.1-5"/>
    <property type="match status" value="1"/>
</dbReference>
<dbReference type="RefSeq" id="WP_116063512.1">
    <property type="nucleotide sequence ID" value="NZ_QRDZ01000024.1"/>
</dbReference>
<keyword evidence="16" id="KW-1185">Reference proteome</keyword>
<keyword evidence="9 12" id="KW-0949">S-adenosyl-L-methionine</keyword>
<evidence type="ECO:0000256" key="2">
    <source>
        <dbReference type="ARBA" id="ARBA00005528"/>
    </source>
</evidence>
<dbReference type="InterPro" id="IPR029028">
    <property type="entry name" value="Alpha/beta_knot_MTases"/>
</dbReference>
<keyword evidence="5 12" id="KW-0963">Cytoplasm</keyword>
<evidence type="ECO:0000256" key="10">
    <source>
        <dbReference type="ARBA" id="ARBA00025699"/>
    </source>
</evidence>
<dbReference type="GO" id="GO:0070475">
    <property type="term" value="P:rRNA base methylation"/>
    <property type="evidence" value="ECO:0007669"/>
    <property type="project" value="TreeGrafter"/>
</dbReference>
<feature type="domain" description="Ribosomal RNA small subunit methyltransferase E PUA-like" evidence="14">
    <location>
        <begin position="18"/>
        <end position="64"/>
    </location>
</feature>
<dbReference type="Gene3D" id="3.40.1280.10">
    <property type="match status" value="1"/>
</dbReference>
<comment type="subcellular location">
    <subcellularLocation>
        <location evidence="1 12">Cytoplasm</location>
    </subcellularLocation>
</comment>
<dbReference type="InterPro" id="IPR015947">
    <property type="entry name" value="PUA-like_sf"/>
</dbReference>
<dbReference type="SUPFAM" id="SSF75217">
    <property type="entry name" value="alpha/beta knot"/>
    <property type="match status" value="1"/>
</dbReference>
<dbReference type="InterPro" id="IPR029026">
    <property type="entry name" value="tRNA_m1G_MTases_N"/>
</dbReference>
<keyword evidence="7 12" id="KW-0489">Methyltransferase</keyword>
<keyword evidence="6 12" id="KW-0698">rRNA processing</keyword>
<protein>
    <recommendedName>
        <fullName evidence="4 12">Ribosomal RNA small subunit methyltransferase E</fullName>
        <ecNumber evidence="3 12">2.1.1.193</ecNumber>
    </recommendedName>
</protein>
<name>A0A3D9IR62_9BACL</name>
<dbReference type="PIRSF" id="PIRSF015601">
    <property type="entry name" value="MTase_slr0722"/>
    <property type="match status" value="1"/>
</dbReference>
<evidence type="ECO:0000256" key="6">
    <source>
        <dbReference type="ARBA" id="ARBA00022552"/>
    </source>
</evidence>
<keyword evidence="8 12" id="KW-0808">Transferase</keyword>
<dbReference type="Pfam" id="PF04452">
    <property type="entry name" value="Methyltrans_RNA"/>
    <property type="match status" value="1"/>
</dbReference>
<proteinExistence type="inferred from homology"/>
<dbReference type="CDD" id="cd18084">
    <property type="entry name" value="RsmE-like"/>
    <property type="match status" value="1"/>
</dbReference>
<evidence type="ECO:0000256" key="8">
    <source>
        <dbReference type="ARBA" id="ARBA00022679"/>
    </source>
</evidence>
<dbReference type="EC" id="2.1.1.193" evidence="3 12"/>
<comment type="function">
    <text evidence="10 12">Specifically methylates the N3 position of the uracil ring of uridine 1498 (m3U1498) in 16S rRNA. Acts on the fully assembled 30S ribosomal subunit.</text>
</comment>
<organism evidence="15 16">
    <name type="scientific">Cohnella phaseoli</name>
    <dbReference type="NCBI Taxonomy" id="456490"/>
    <lineage>
        <taxon>Bacteria</taxon>
        <taxon>Bacillati</taxon>
        <taxon>Bacillota</taxon>
        <taxon>Bacilli</taxon>
        <taxon>Bacillales</taxon>
        <taxon>Paenibacillaceae</taxon>
        <taxon>Cohnella</taxon>
    </lineage>
</organism>
<evidence type="ECO:0000256" key="7">
    <source>
        <dbReference type="ARBA" id="ARBA00022603"/>
    </source>
</evidence>
<reference evidence="15 16" key="1">
    <citation type="submission" date="2018-07" db="EMBL/GenBank/DDBJ databases">
        <title>Genomic Encyclopedia of Type Strains, Phase III (KMG-III): the genomes of soil and plant-associated and newly described type strains.</title>
        <authorList>
            <person name="Whitman W."/>
        </authorList>
    </citation>
    <scope>NUCLEOTIDE SEQUENCE [LARGE SCALE GENOMIC DNA]</scope>
    <source>
        <strain evidence="15 16">CECT 7287</strain>
    </source>
</reference>
<dbReference type="PANTHER" id="PTHR30027">
    <property type="entry name" value="RIBOSOMAL RNA SMALL SUBUNIT METHYLTRANSFERASE E"/>
    <property type="match status" value="1"/>
</dbReference>
<evidence type="ECO:0000256" key="11">
    <source>
        <dbReference type="ARBA" id="ARBA00047944"/>
    </source>
</evidence>
<dbReference type="Pfam" id="PF20260">
    <property type="entry name" value="PUA_4"/>
    <property type="match status" value="1"/>
</dbReference>
<evidence type="ECO:0000256" key="4">
    <source>
        <dbReference type="ARBA" id="ARBA00013673"/>
    </source>
</evidence>
<dbReference type="InterPro" id="IPR006700">
    <property type="entry name" value="RsmE"/>
</dbReference>
<sequence>MQRYFVPEAQMNERSVTLEGDDARHAAAVMRAKPGDRFIACNGRGRDVVARIDSVDKHTVAADIVEELTVSAEMRWRVDVAQSLPKGDKLETVIQKGTEAGASAFLPFLSRRTVVQYDERKEAKRIDRWRKIAKEAAEQSHRSVVPRIEAVSTWRSLLQRITEYDLALLCYEEEGRAGIGLKDELAAFKSGRGSENAAPSVLIVVGPEGGFSPEEAEAAVAAGARLIGLGRRILRTETAALYALACLAYESGELGGN</sequence>
<dbReference type="InterPro" id="IPR046886">
    <property type="entry name" value="RsmE_MTase_dom"/>
</dbReference>
<evidence type="ECO:0000313" key="16">
    <source>
        <dbReference type="Proteomes" id="UP000256977"/>
    </source>
</evidence>